<dbReference type="Proteomes" id="UP001060085">
    <property type="component" value="Linkage Group LG02"/>
</dbReference>
<evidence type="ECO:0000313" key="2">
    <source>
        <dbReference type="Proteomes" id="UP001060085"/>
    </source>
</evidence>
<comment type="caution">
    <text evidence="1">The sequence shown here is derived from an EMBL/GenBank/DDBJ whole genome shotgun (WGS) entry which is preliminary data.</text>
</comment>
<name>A0ACC0BWH1_CATRO</name>
<organism evidence="1 2">
    <name type="scientific">Catharanthus roseus</name>
    <name type="common">Madagascar periwinkle</name>
    <name type="synonym">Vinca rosea</name>
    <dbReference type="NCBI Taxonomy" id="4058"/>
    <lineage>
        <taxon>Eukaryota</taxon>
        <taxon>Viridiplantae</taxon>
        <taxon>Streptophyta</taxon>
        <taxon>Embryophyta</taxon>
        <taxon>Tracheophyta</taxon>
        <taxon>Spermatophyta</taxon>
        <taxon>Magnoliopsida</taxon>
        <taxon>eudicotyledons</taxon>
        <taxon>Gunneridae</taxon>
        <taxon>Pentapetalae</taxon>
        <taxon>asterids</taxon>
        <taxon>lamiids</taxon>
        <taxon>Gentianales</taxon>
        <taxon>Apocynaceae</taxon>
        <taxon>Rauvolfioideae</taxon>
        <taxon>Vinceae</taxon>
        <taxon>Catharanthinae</taxon>
        <taxon>Catharanthus</taxon>
    </lineage>
</organism>
<protein>
    <submittedName>
        <fullName evidence="1">Uncharacterized protein</fullName>
    </submittedName>
</protein>
<keyword evidence="2" id="KW-1185">Reference proteome</keyword>
<gene>
    <name evidence="1" type="ORF">M9H77_07902</name>
</gene>
<sequence>MAHKMDKDLPTIISTVKGLGLLLQRSVSHQFFRFKTKGVRSSWTLIKCLLMRTLIGISRLMDRRHIIHRADFRTLLPCALYYFFGHTLVQKGADRVKGKEIVHRVTTENYSDQNRSILLVAHDEDDESYDVSGEDDPPLPPCHPGHPWGPIGRDCRVHSPLCGRVGLLEGTHRSARGNVGLLFSRFMLDQVSSFLDVLRFLPKEGRAKKG</sequence>
<accession>A0ACC0BWH1</accession>
<reference evidence="2" key="1">
    <citation type="journal article" date="2023" name="Nat. Plants">
        <title>Single-cell RNA sequencing provides a high-resolution roadmap for understanding the multicellular compartmentation of specialized metabolism.</title>
        <authorList>
            <person name="Sun S."/>
            <person name="Shen X."/>
            <person name="Li Y."/>
            <person name="Li Y."/>
            <person name="Wang S."/>
            <person name="Li R."/>
            <person name="Zhang H."/>
            <person name="Shen G."/>
            <person name="Guo B."/>
            <person name="Wei J."/>
            <person name="Xu J."/>
            <person name="St-Pierre B."/>
            <person name="Chen S."/>
            <person name="Sun C."/>
        </authorList>
    </citation>
    <scope>NUCLEOTIDE SEQUENCE [LARGE SCALE GENOMIC DNA]</scope>
</reference>
<dbReference type="EMBL" id="CM044702">
    <property type="protein sequence ID" value="KAI5676952.1"/>
    <property type="molecule type" value="Genomic_DNA"/>
</dbReference>
<proteinExistence type="predicted"/>
<evidence type="ECO:0000313" key="1">
    <source>
        <dbReference type="EMBL" id="KAI5676952.1"/>
    </source>
</evidence>